<accession>A0ACB8T092</accession>
<keyword evidence="2" id="KW-1185">Reference proteome</keyword>
<dbReference type="Proteomes" id="UP000814140">
    <property type="component" value="Unassembled WGS sequence"/>
</dbReference>
<proteinExistence type="predicted"/>
<reference evidence="1" key="1">
    <citation type="submission" date="2021-03" db="EMBL/GenBank/DDBJ databases">
        <authorList>
            <consortium name="DOE Joint Genome Institute"/>
            <person name="Ahrendt S."/>
            <person name="Looney B.P."/>
            <person name="Miyauchi S."/>
            <person name="Morin E."/>
            <person name="Drula E."/>
            <person name="Courty P.E."/>
            <person name="Chicoki N."/>
            <person name="Fauchery L."/>
            <person name="Kohler A."/>
            <person name="Kuo A."/>
            <person name="Labutti K."/>
            <person name="Pangilinan J."/>
            <person name="Lipzen A."/>
            <person name="Riley R."/>
            <person name="Andreopoulos W."/>
            <person name="He G."/>
            <person name="Johnson J."/>
            <person name="Barry K.W."/>
            <person name="Grigoriev I.V."/>
            <person name="Nagy L."/>
            <person name="Hibbett D."/>
            <person name="Henrissat B."/>
            <person name="Matheny P.B."/>
            <person name="Labbe J."/>
            <person name="Martin F."/>
        </authorList>
    </citation>
    <scope>NUCLEOTIDE SEQUENCE</scope>
    <source>
        <strain evidence="1">HHB10654</strain>
    </source>
</reference>
<name>A0ACB8T092_9AGAM</name>
<evidence type="ECO:0000313" key="2">
    <source>
        <dbReference type="Proteomes" id="UP000814140"/>
    </source>
</evidence>
<protein>
    <submittedName>
        <fullName evidence="1">Uncharacterized protein</fullName>
    </submittedName>
</protein>
<gene>
    <name evidence="1" type="ORF">BV25DRAFT_1838601</name>
</gene>
<evidence type="ECO:0000313" key="1">
    <source>
        <dbReference type="EMBL" id="KAI0062084.1"/>
    </source>
</evidence>
<sequence length="652" mass="73734">MTTELRTTEYADLERAVVREGLHHTVLRLSEWDDKITGILSITQLARALHLPGFNVDRKIPQTRESTTSCPMVVEWRCDKWFPGGDVVEFLFESGGRGPIRVWMVGILDDHEFDYFARRSAYVFTAMCPLYKESMYAANAVLSNWTSKEDAEYFNWFGPSNPIQASTDRTDPLSYLMFAHDRPSIMRWVETNADRLFDACDAPDPMDSRTPLSPEDFHNGDLVLQECIMRRNRSNSFIGIFSQGDIPSVYAIALMLALSYTVSDTVTKALRHTKNSPSFASKDHPCSPRRDLKIAIILVLVRSAPYSARRQQSIIEAPLERRNVQITRVFRRRMDSRDPHETYNARTPDDIPGYIHSYRAATPHPLRIKGSLPVQLHPPAPPTMPSANLPIAVLGGLNDLLSDLHIGTNHVPFVREIHYHRTPGYFTRNEMSVLTRSIRCASCQYNIELGLFGPSHQPAITHWGTREIRHPARNPLPFPLSFRPTNRPFALSIVARLVEASFTGSNGLPVPHVFVLFVPFYYSDALAIHQLLFDRSCMPDLLRPSPDMRAALRADRHLPDDSDELSVSFRPFDSVYDGRLGYHATEAEGMNPRLPMGNLLPDDLVVCITSIYRFATPLRDGTCGWTASLRLESVTLLQHSSVTTSLELSDSL</sequence>
<organism evidence="1 2">
    <name type="scientific">Artomyces pyxidatus</name>
    <dbReference type="NCBI Taxonomy" id="48021"/>
    <lineage>
        <taxon>Eukaryota</taxon>
        <taxon>Fungi</taxon>
        <taxon>Dikarya</taxon>
        <taxon>Basidiomycota</taxon>
        <taxon>Agaricomycotina</taxon>
        <taxon>Agaricomycetes</taxon>
        <taxon>Russulales</taxon>
        <taxon>Auriscalpiaceae</taxon>
        <taxon>Artomyces</taxon>
    </lineage>
</organism>
<comment type="caution">
    <text evidence="1">The sequence shown here is derived from an EMBL/GenBank/DDBJ whole genome shotgun (WGS) entry which is preliminary data.</text>
</comment>
<reference evidence="1" key="2">
    <citation type="journal article" date="2022" name="New Phytol.">
        <title>Evolutionary transition to the ectomycorrhizal habit in the genomes of a hyperdiverse lineage of mushroom-forming fungi.</title>
        <authorList>
            <person name="Looney B."/>
            <person name="Miyauchi S."/>
            <person name="Morin E."/>
            <person name="Drula E."/>
            <person name="Courty P.E."/>
            <person name="Kohler A."/>
            <person name="Kuo A."/>
            <person name="LaButti K."/>
            <person name="Pangilinan J."/>
            <person name="Lipzen A."/>
            <person name="Riley R."/>
            <person name="Andreopoulos W."/>
            <person name="He G."/>
            <person name="Johnson J."/>
            <person name="Nolan M."/>
            <person name="Tritt A."/>
            <person name="Barry K.W."/>
            <person name="Grigoriev I.V."/>
            <person name="Nagy L.G."/>
            <person name="Hibbett D."/>
            <person name="Henrissat B."/>
            <person name="Matheny P.B."/>
            <person name="Labbe J."/>
            <person name="Martin F.M."/>
        </authorList>
    </citation>
    <scope>NUCLEOTIDE SEQUENCE</scope>
    <source>
        <strain evidence="1">HHB10654</strain>
    </source>
</reference>
<dbReference type="EMBL" id="MU277209">
    <property type="protein sequence ID" value="KAI0062084.1"/>
    <property type="molecule type" value="Genomic_DNA"/>
</dbReference>